<dbReference type="Pfam" id="PF15411">
    <property type="entry name" value="PH_10"/>
    <property type="match status" value="1"/>
</dbReference>
<sequence>MEYNHAPQAAFRSFSTSSISSSHSSNPSTASITRVSSGPLQAMNLSMNRQSSAQEHLYYQCTSLKRKLSKIPEMAPFLASAFNSAELCAEQQALALSQQLQNEGIGGGSIGNSSGNGKSNGISNNSNINNGHNGSNNSNNSNGDGSASDARASVGSNGFSIHSDTSTTSQATSTNMYSPSFNSNSIFTFTAGVLPATLSADPVTQIWKLFQQGSPLCLLFNTVYPQRECHLPVIPSEDLRICKKSVYDFLIAVKTYLKFDDENMFTISNVFSDSTHDLIKIVKVINRVVDEADSEEDTSIGEIIITDDRSKVLKEMIETERKYVQDLEILLQYKDELSNAELISNEQIHILFPNLNEIVDFQRRFLIGLECNNNVPNKYQRIGSIFIHAAKGSFKAYEPWTIGQLSAIDLINKESSNLKKSSTLLDPGFELQSYIIKPIQRLCKYPLLLKELIKLSSEIENNASYNELQMAQSAMKEVANQVNEAQRRAENVGYLQSLLERVNNWRGFNLKDQGELLHHGIVSVKDSDVEKEYVAYLFEKIIFFFVEINQEKSKESKKKNILKTRQKSNSNVSNSTANLLESMNSAKEKAPLELKGRVYISEIYNISCLNQSGYTLVISWSGKKESGSFSLRYRTEENRNQWETCLRNLKAIEMNNQIHRKLRDSHGSNYGEYDNNTITSGATGTTVTNSTIQEHKPAITEVDQRHHSSSSTFSMMRFAKSGGKDSSRQSSSGTMSDKFSSLNINDSSFSSTASSNSTNSNYILIKLIFNHNEVSELIVPSNTQFLELRSKISIKISSQTSDDVMINKLKYKDEDGDFVVMDSNDDWVLAVDMLDELNVGEERALTIWVS</sequence>
<dbReference type="GO" id="GO:0051301">
    <property type="term" value="P:cell division"/>
    <property type="evidence" value="ECO:0007669"/>
    <property type="project" value="UniProtKB-KW"/>
</dbReference>
<name>A0ABP0EIE5_9ASCO</name>
<dbReference type="SUPFAM" id="SSF54277">
    <property type="entry name" value="CAD &amp; PB1 domains"/>
    <property type="match status" value="1"/>
</dbReference>
<evidence type="ECO:0000313" key="6">
    <source>
        <dbReference type="Proteomes" id="UP001497600"/>
    </source>
</evidence>
<dbReference type="CDD" id="cd13246">
    <property type="entry name" value="PH_Scd1"/>
    <property type="match status" value="1"/>
</dbReference>
<proteinExistence type="predicted"/>
<dbReference type="PANTHER" id="PTHR47339">
    <property type="entry name" value="CELL DIVISION CONTROL PROTEIN 24"/>
    <property type="match status" value="1"/>
</dbReference>
<dbReference type="InterPro" id="IPR011993">
    <property type="entry name" value="PH-like_dom_sf"/>
</dbReference>
<protein>
    <submittedName>
        <fullName evidence="5">Cell division control protein 24</fullName>
    </submittedName>
</protein>
<feature type="compositionally biased region" description="Low complexity" evidence="1">
    <location>
        <begin position="728"/>
        <end position="738"/>
    </location>
</feature>
<dbReference type="SUPFAM" id="SSF50729">
    <property type="entry name" value="PH domain-like"/>
    <property type="match status" value="1"/>
</dbReference>
<dbReference type="SMART" id="SM00666">
    <property type="entry name" value="PB1"/>
    <property type="match status" value="1"/>
</dbReference>
<dbReference type="PROSITE" id="PS51745">
    <property type="entry name" value="PB1"/>
    <property type="match status" value="1"/>
</dbReference>
<dbReference type="Pfam" id="PF00621">
    <property type="entry name" value="RhoGEF"/>
    <property type="match status" value="1"/>
</dbReference>
<dbReference type="PROSITE" id="PS00741">
    <property type="entry name" value="DH_1"/>
    <property type="match status" value="1"/>
</dbReference>
<dbReference type="SMART" id="SM00325">
    <property type="entry name" value="RhoGEF"/>
    <property type="match status" value="1"/>
</dbReference>
<dbReference type="CDD" id="cd00160">
    <property type="entry name" value="RhoGEF"/>
    <property type="match status" value="1"/>
</dbReference>
<feature type="domain" description="PH" evidence="2">
    <location>
        <begin position="515"/>
        <end position="651"/>
    </location>
</feature>
<dbReference type="Pfam" id="PF06395">
    <property type="entry name" value="CDC24"/>
    <property type="match status" value="1"/>
</dbReference>
<feature type="compositionally biased region" description="Basic residues" evidence="1">
    <location>
        <begin position="556"/>
        <end position="566"/>
    </location>
</feature>
<dbReference type="InterPro" id="IPR053026">
    <property type="entry name" value="CDC42_GEF"/>
</dbReference>
<dbReference type="Pfam" id="PF00564">
    <property type="entry name" value="PB1"/>
    <property type="match status" value="1"/>
</dbReference>
<feature type="compositionally biased region" description="Low complexity" evidence="1">
    <location>
        <begin position="111"/>
        <end position="146"/>
    </location>
</feature>
<dbReference type="PROSITE" id="PS50003">
    <property type="entry name" value="PH_DOMAIN"/>
    <property type="match status" value="1"/>
</dbReference>
<organism evidence="5 6">
    <name type="scientific">[Candida] anglica</name>
    <dbReference type="NCBI Taxonomy" id="148631"/>
    <lineage>
        <taxon>Eukaryota</taxon>
        <taxon>Fungi</taxon>
        <taxon>Dikarya</taxon>
        <taxon>Ascomycota</taxon>
        <taxon>Saccharomycotina</taxon>
        <taxon>Pichiomycetes</taxon>
        <taxon>Debaryomycetaceae</taxon>
        <taxon>Kurtzmaniella</taxon>
    </lineage>
</organism>
<evidence type="ECO:0000313" key="5">
    <source>
        <dbReference type="EMBL" id="CAK7916809.1"/>
    </source>
</evidence>
<dbReference type="PANTHER" id="PTHR47339:SF1">
    <property type="entry name" value="CELL DIVISION CONTROL PROTEIN 24"/>
    <property type="match status" value="1"/>
</dbReference>
<accession>A0ABP0EIE5</accession>
<dbReference type="InterPro" id="IPR033511">
    <property type="entry name" value="Cdc24/Scd1_PH_dom"/>
</dbReference>
<keyword evidence="6" id="KW-1185">Reference proteome</keyword>
<dbReference type="PROSITE" id="PS50010">
    <property type="entry name" value="DH_2"/>
    <property type="match status" value="1"/>
</dbReference>
<evidence type="ECO:0000259" key="2">
    <source>
        <dbReference type="PROSITE" id="PS50003"/>
    </source>
</evidence>
<evidence type="ECO:0000256" key="1">
    <source>
        <dbReference type="SAM" id="MobiDB-lite"/>
    </source>
</evidence>
<evidence type="ECO:0000259" key="4">
    <source>
        <dbReference type="PROSITE" id="PS51745"/>
    </source>
</evidence>
<dbReference type="InterPro" id="IPR001849">
    <property type="entry name" value="PH_domain"/>
</dbReference>
<feature type="region of interest" description="Disordered" evidence="1">
    <location>
        <begin position="719"/>
        <end position="738"/>
    </location>
</feature>
<feature type="domain" description="PB1" evidence="4">
    <location>
        <begin position="762"/>
        <end position="850"/>
    </location>
</feature>
<dbReference type="Gene3D" id="1.20.900.10">
    <property type="entry name" value="Dbl homology (DH) domain"/>
    <property type="match status" value="1"/>
</dbReference>
<dbReference type="InterPro" id="IPR053793">
    <property type="entry name" value="PB1-like"/>
</dbReference>
<dbReference type="InterPro" id="IPR035899">
    <property type="entry name" value="DBL_dom_sf"/>
</dbReference>
<gene>
    <name evidence="5" type="primary">CDC24</name>
    <name evidence="5" type="ORF">CAAN4_G05666</name>
</gene>
<dbReference type="Gene3D" id="2.30.29.30">
    <property type="entry name" value="Pleckstrin-homology domain (PH domain)/Phosphotyrosine-binding domain (PTB)"/>
    <property type="match status" value="1"/>
</dbReference>
<dbReference type="InterPro" id="IPR001331">
    <property type="entry name" value="GDS_CDC24_CS"/>
</dbReference>
<dbReference type="SMART" id="SM00233">
    <property type="entry name" value="PH"/>
    <property type="match status" value="1"/>
</dbReference>
<dbReference type="InterPro" id="IPR000270">
    <property type="entry name" value="PB1_dom"/>
</dbReference>
<evidence type="ECO:0000259" key="3">
    <source>
        <dbReference type="PROSITE" id="PS50010"/>
    </source>
</evidence>
<dbReference type="SUPFAM" id="SSF48065">
    <property type="entry name" value="DBL homology domain (DH-domain)"/>
    <property type="match status" value="1"/>
</dbReference>
<feature type="region of interest" description="Disordered" evidence="1">
    <location>
        <begin position="556"/>
        <end position="575"/>
    </location>
</feature>
<keyword evidence="5" id="KW-0132">Cell division</keyword>
<reference evidence="5 6" key="1">
    <citation type="submission" date="2024-01" db="EMBL/GenBank/DDBJ databases">
        <authorList>
            <consortium name="Genoscope - CEA"/>
            <person name="William W."/>
        </authorList>
    </citation>
    <scope>NUCLEOTIDE SEQUENCE [LARGE SCALE GENOMIC DNA]</scope>
    <source>
        <strain evidence="5 6">29B2s-10</strain>
    </source>
</reference>
<keyword evidence="5" id="KW-0131">Cell cycle</keyword>
<dbReference type="EMBL" id="OZ004259">
    <property type="protein sequence ID" value="CAK7916809.1"/>
    <property type="molecule type" value="Genomic_DNA"/>
</dbReference>
<dbReference type="InterPro" id="IPR010481">
    <property type="entry name" value="Cdc24/Scd1_N"/>
</dbReference>
<feature type="domain" description="DH" evidence="3">
    <location>
        <begin position="308"/>
        <end position="485"/>
    </location>
</feature>
<dbReference type="InterPro" id="IPR000219">
    <property type="entry name" value="DH_dom"/>
</dbReference>
<dbReference type="Gene3D" id="3.10.20.90">
    <property type="entry name" value="Phosphatidylinositol 3-kinase Catalytic Subunit, Chain A, domain 1"/>
    <property type="match status" value="1"/>
</dbReference>
<dbReference type="Proteomes" id="UP001497600">
    <property type="component" value="Chromosome G"/>
</dbReference>
<feature type="region of interest" description="Disordered" evidence="1">
    <location>
        <begin position="107"/>
        <end position="151"/>
    </location>
</feature>
<dbReference type="CDD" id="cd05992">
    <property type="entry name" value="PB1"/>
    <property type="match status" value="1"/>
</dbReference>